<dbReference type="Proteomes" id="UP000504724">
    <property type="component" value="Chromosome"/>
</dbReference>
<dbReference type="SUPFAM" id="SSF141371">
    <property type="entry name" value="PilZ domain-like"/>
    <property type="match status" value="1"/>
</dbReference>
<dbReference type="Gene3D" id="2.40.10.220">
    <property type="entry name" value="predicted glycosyltransferase like domains"/>
    <property type="match status" value="1"/>
</dbReference>
<feature type="domain" description="PilZ" evidence="1">
    <location>
        <begin position="7"/>
        <end position="100"/>
    </location>
</feature>
<dbReference type="KEGG" id="txa:HQN79_10335"/>
<dbReference type="RefSeq" id="WP_173286243.1">
    <property type="nucleotide sequence ID" value="NZ_CP054020.1"/>
</dbReference>
<evidence type="ECO:0000313" key="3">
    <source>
        <dbReference type="Proteomes" id="UP000504724"/>
    </source>
</evidence>
<evidence type="ECO:0000259" key="1">
    <source>
        <dbReference type="Pfam" id="PF07238"/>
    </source>
</evidence>
<accession>A0A7D4SSX6</accession>
<reference evidence="2 3" key="1">
    <citation type="submission" date="2020-05" db="EMBL/GenBank/DDBJ databases">
        <title>Thiomicrorhabdus sediminis sp.nov. and Thiomicrorhabdus xiamenensis sp.nov., novel sulfur-oxidizing bacteria isolated from coastal sediment.</title>
        <authorList>
            <person name="Liu X."/>
        </authorList>
    </citation>
    <scope>NUCLEOTIDE SEQUENCE [LARGE SCALE GENOMIC DNA]</scope>
    <source>
        <strain evidence="2 3">G2</strain>
    </source>
</reference>
<protein>
    <submittedName>
        <fullName evidence="2">PilZ domain-containing protein</fullName>
    </submittedName>
</protein>
<sequence>MDSISVKTDRSVTLIGKNGQANGILADLSTESAGVQSPRGARVGTELELVFEIPTSEYFRTLRILGKVTHRHNNADGSYLKLHFDRITPTQRQYIMEFIEYKQRLALLGKKSHVRSY</sequence>
<gene>
    <name evidence="2" type="ORF">HQN79_10335</name>
</gene>
<dbReference type="GO" id="GO:0035438">
    <property type="term" value="F:cyclic-di-GMP binding"/>
    <property type="evidence" value="ECO:0007669"/>
    <property type="project" value="InterPro"/>
</dbReference>
<evidence type="ECO:0000313" key="2">
    <source>
        <dbReference type="EMBL" id="QKI89943.1"/>
    </source>
</evidence>
<name>A0A7D4SSX6_9GAMM</name>
<keyword evidence="3" id="KW-1185">Reference proteome</keyword>
<dbReference type="EMBL" id="CP054020">
    <property type="protein sequence ID" value="QKI89943.1"/>
    <property type="molecule type" value="Genomic_DNA"/>
</dbReference>
<dbReference type="AlphaFoldDB" id="A0A7D4SSX6"/>
<proteinExistence type="predicted"/>
<organism evidence="2 3">
    <name type="scientific">Thiomicrorhabdus xiamenensis</name>
    <dbReference type="NCBI Taxonomy" id="2739063"/>
    <lineage>
        <taxon>Bacteria</taxon>
        <taxon>Pseudomonadati</taxon>
        <taxon>Pseudomonadota</taxon>
        <taxon>Gammaproteobacteria</taxon>
        <taxon>Thiotrichales</taxon>
        <taxon>Piscirickettsiaceae</taxon>
        <taxon>Thiomicrorhabdus</taxon>
    </lineage>
</organism>
<dbReference type="Pfam" id="PF07238">
    <property type="entry name" value="PilZ"/>
    <property type="match status" value="1"/>
</dbReference>
<dbReference type="InterPro" id="IPR009875">
    <property type="entry name" value="PilZ_domain"/>
</dbReference>